<sequence>MRKKPVPVAERMRLYRKRKREGILDVVFVPVTFPQANWLIKHGYLDRKTLSLDMPPDDRRKAIGEAIAKLVSASTQTKVAA</sequence>
<name>I4YNZ8_9HYPH</name>
<proteinExistence type="predicted"/>
<gene>
    <name evidence="2" type="ORF">MicloDRAFT_00064170</name>
</gene>
<keyword evidence="1" id="KW-0812">Transmembrane</keyword>
<accession>I4YNZ8</accession>
<dbReference type="EMBL" id="JH660647">
    <property type="protein sequence ID" value="EIM25690.1"/>
    <property type="molecule type" value="Genomic_DNA"/>
</dbReference>
<dbReference type="STRING" id="864069.MicloDRAFT_00064170"/>
<feature type="transmembrane region" description="Helical" evidence="1">
    <location>
        <begin position="21"/>
        <end position="40"/>
    </location>
</feature>
<protein>
    <submittedName>
        <fullName evidence="2">Uncharacterized protein</fullName>
    </submittedName>
</protein>
<keyword evidence="3" id="KW-1185">Reference proteome</keyword>
<evidence type="ECO:0000313" key="2">
    <source>
        <dbReference type="EMBL" id="EIM25690.1"/>
    </source>
</evidence>
<evidence type="ECO:0000256" key="1">
    <source>
        <dbReference type="SAM" id="Phobius"/>
    </source>
</evidence>
<dbReference type="RefSeq" id="WP_009494170.1">
    <property type="nucleotide sequence ID" value="NZ_CP141048.1"/>
</dbReference>
<evidence type="ECO:0000313" key="3">
    <source>
        <dbReference type="Proteomes" id="UP000003947"/>
    </source>
</evidence>
<keyword evidence="1" id="KW-1133">Transmembrane helix</keyword>
<dbReference type="AlphaFoldDB" id="I4YNZ8"/>
<dbReference type="HOGENOM" id="CLU_2569979_0_0_5"/>
<organism evidence="2 3">
    <name type="scientific">Microvirga lotononidis</name>
    <dbReference type="NCBI Taxonomy" id="864069"/>
    <lineage>
        <taxon>Bacteria</taxon>
        <taxon>Pseudomonadati</taxon>
        <taxon>Pseudomonadota</taxon>
        <taxon>Alphaproteobacteria</taxon>
        <taxon>Hyphomicrobiales</taxon>
        <taxon>Methylobacteriaceae</taxon>
        <taxon>Microvirga</taxon>
    </lineage>
</organism>
<keyword evidence="1" id="KW-0472">Membrane</keyword>
<dbReference type="Proteomes" id="UP000003947">
    <property type="component" value="Unassembled WGS sequence"/>
</dbReference>
<reference evidence="2 3" key="1">
    <citation type="submission" date="2012-02" db="EMBL/GenBank/DDBJ databases">
        <title>Improved High-Quality Draft sequence of Microvirga sp. WSM3557.</title>
        <authorList>
            <consortium name="US DOE Joint Genome Institute"/>
            <person name="Lucas S."/>
            <person name="Han J."/>
            <person name="Lapidus A."/>
            <person name="Cheng J.-F."/>
            <person name="Goodwin L."/>
            <person name="Pitluck S."/>
            <person name="Peters L."/>
            <person name="Zhang X."/>
            <person name="Detter J.C."/>
            <person name="Han C."/>
            <person name="Tapia R."/>
            <person name="Land M."/>
            <person name="Hauser L."/>
            <person name="Kyrpides N."/>
            <person name="Ivanova N."/>
            <person name="Pagani I."/>
            <person name="Brau L."/>
            <person name="Yates R."/>
            <person name="O'Hara G."/>
            <person name="Rui T."/>
            <person name="Howieson J."/>
            <person name="Reeve W."/>
            <person name="Woyke T."/>
        </authorList>
    </citation>
    <scope>NUCLEOTIDE SEQUENCE [LARGE SCALE GENOMIC DNA]</scope>
    <source>
        <strain evidence="2 3">WSM3557</strain>
    </source>
</reference>